<dbReference type="EMBL" id="OX465086">
    <property type="protein sequence ID" value="CAI9263589.1"/>
    <property type="molecule type" value="Genomic_DNA"/>
</dbReference>
<dbReference type="Proteomes" id="UP001177003">
    <property type="component" value="Chromosome 0"/>
</dbReference>
<gene>
    <name evidence="1" type="ORF">LSALG_LOCUS4272</name>
</gene>
<evidence type="ECO:0000313" key="2">
    <source>
        <dbReference type="Proteomes" id="UP001177003"/>
    </source>
</evidence>
<evidence type="ECO:0000313" key="1">
    <source>
        <dbReference type="EMBL" id="CAI9263589.1"/>
    </source>
</evidence>
<keyword evidence="2" id="KW-1185">Reference proteome</keyword>
<name>A0AA35V7V3_LACSI</name>
<proteinExistence type="predicted"/>
<protein>
    <submittedName>
        <fullName evidence="1">Uncharacterized protein</fullName>
    </submittedName>
</protein>
<reference evidence="1" key="1">
    <citation type="submission" date="2023-04" db="EMBL/GenBank/DDBJ databases">
        <authorList>
            <person name="Vijverberg K."/>
            <person name="Xiong W."/>
            <person name="Schranz E."/>
        </authorList>
    </citation>
    <scope>NUCLEOTIDE SEQUENCE</scope>
</reference>
<accession>A0AA35V7V3</accession>
<dbReference type="AlphaFoldDB" id="A0AA35V7V3"/>
<organism evidence="1 2">
    <name type="scientific">Lactuca saligna</name>
    <name type="common">Willowleaf lettuce</name>
    <dbReference type="NCBI Taxonomy" id="75948"/>
    <lineage>
        <taxon>Eukaryota</taxon>
        <taxon>Viridiplantae</taxon>
        <taxon>Streptophyta</taxon>
        <taxon>Embryophyta</taxon>
        <taxon>Tracheophyta</taxon>
        <taxon>Spermatophyta</taxon>
        <taxon>Magnoliopsida</taxon>
        <taxon>eudicotyledons</taxon>
        <taxon>Gunneridae</taxon>
        <taxon>Pentapetalae</taxon>
        <taxon>asterids</taxon>
        <taxon>campanulids</taxon>
        <taxon>Asterales</taxon>
        <taxon>Asteraceae</taxon>
        <taxon>Cichorioideae</taxon>
        <taxon>Cichorieae</taxon>
        <taxon>Lactucinae</taxon>
        <taxon>Lactuca</taxon>
    </lineage>
</organism>
<sequence>MRNFISEGKIKKKAKHKHDKALRSEAIQLLNDSFEMDEIEDSIGLEAPSYIGPMDGCANKKIPEIMKGKGKKVDPNDVVQKERILACHKFISRWAYKIAIPFHALEDDSFKMMLEVVDGQFGIGLPPSTRYSFSGPLLKHKQKEEIMKALGGNEKDYNPIIDIINHKMKDFDIQRQVVMIDLPKYKENADRFGVDLAIKGCMVNNADFDPAIWWGLFGGSTPHLKSIALTSSSSGCERN</sequence>